<dbReference type="AlphaFoldDB" id="A0A538UAR2"/>
<dbReference type="InterPro" id="IPR002575">
    <property type="entry name" value="Aminoglycoside_PTrfase"/>
</dbReference>
<proteinExistence type="predicted"/>
<evidence type="ECO:0000313" key="3">
    <source>
        <dbReference type="Proteomes" id="UP000319836"/>
    </source>
</evidence>
<organism evidence="2 3">
    <name type="scientific">Eiseniibacteriota bacterium</name>
    <dbReference type="NCBI Taxonomy" id="2212470"/>
    <lineage>
        <taxon>Bacteria</taxon>
        <taxon>Candidatus Eiseniibacteriota</taxon>
    </lineage>
</organism>
<reference evidence="2 3" key="1">
    <citation type="journal article" date="2019" name="Nat. Microbiol.">
        <title>Mediterranean grassland soil C-N compound turnover is dependent on rainfall and depth, and is mediated by genomically divergent microorganisms.</title>
        <authorList>
            <person name="Diamond S."/>
            <person name="Andeer P.F."/>
            <person name="Li Z."/>
            <person name="Crits-Christoph A."/>
            <person name="Burstein D."/>
            <person name="Anantharaman K."/>
            <person name="Lane K.R."/>
            <person name="Thomas B.C."/>
            <person name="Pan C."/>
            <person name="Northen T.R."/>
            <person name="Banfield J.F."/>
        </authorList>
    </citation>
    <scope>NUCLEOTIDE SEQUENCE [LARGE SCALE GENOMIC DNA]</scope>
    <source>
        <strain evidence="2">WS_10</strain>
    </source>
</reference>
<dbReference type="Pfam" id="PF01636">
    <property type="entry name" value="APH"/>
    <property type="match status" value="1"/>
</dbReference>
<dbReference type="GO" id="GO:0016740">
    <property type="term" value="F:transferase activity"/>
    <property type="evidence" value="ECO:0007669"/>
    <property type="project" value="UniProtKB-KW"/>
</dbReference>
<feature type="domain" description="Aminoglycoside phosphotransferase" evidence="1">
    <location>
        <begin position="75"/>
        <end position="293"/>
    </location>
</feature>
<keyword evidence="2" id="KW-0808">Transferase</keyword>
<name>A0A538UAR2_UNCEI</name>
<sequence>MARVPELNVSVQVSPLDPKLPQLVRLCDPGYVAAMLAAASAGAPGTAYRVHTIRYRPGERHVLRYESAQAAPRRALFAKLSKRDADVSRAFRVATHVADCLDASGGTARALRPLACVEGDSVLVFPEVRGRPLSEALRTGAGGVTGHLEAAARALRALHSTPVRLGETLAHRDFVTDVEAVRRASEHISALRPRTGARIDETLERARALYDGLPSESPTFTHGDFKAEHVWASSGHVMLLDFGTCASGDPALDVGKFLADLHWWSWGSGQRSTRLRTAFLAAYGCSADGGRGRLLRAAVYEALFLAMFAAHRLPIHRPGWAERTAALVRRAAKGLDELS</sequence>
<evidence type="ECO:0000259" key="1">
    <source>
        <dbReference type="Pfam" id="PF01636"/>
    </source>
</evidence>
<dbReference type="EMBL" id="VBPA01000031">
    <property type="protein sequence ID" value="TMQ72940.1"/>
    <property type="molecule type" value="Genomic_DNA"/>
</dbReference>
<protein>
    <submittedName>
        <fullName evidence="2">Aminoglycoside phosphotransferase family protein</fullName>
    </submittedName>
</protein>
<dbReference type="InterPro" id="IPR011009">
    <property type="entry name" value="Kinase-like_dom_sf"/>
</dbReference>
<comment type="caution">
    <text evidence="2">The sequence shown here is derived from an EMBL/GenBank/DDBJ whole genome shotgun (WGS) entry which is preliminary data.</text>
</comment>
<accession>A0A538UAR2</accession>
<gene>
    <name evidence="2" type="ORF">E6K80_01425</name>
</gene>
<dbReference type="Proteomes" id="UP000319836">
    <property type="component" value="Unassembled WGS sequence"/>
</dbReference>
<dbReference type="Gene3D" id="3.90.1200.10">
    <property type="match status" value="1"/>
</dbReference>
<dbReference type="SUPFAM" id="SSF56112">
    <property type="entry name" value="Protein kinase-like (PK-like)"/>
    <property type="match status" value="1"/>
</dbReference>
<evidence type="ECO:0000313" key="2">
    <source>
        <dbReference type="EMBL" id="TMQ72940.1"/>
    </source>
</evidence>